<keyword evidence="3 9" id="KW-0808">Transferase</keyword>
<dbReference type="Gene3D" id="1.10.10.1600">
    <property type="entry name" value="Bacterial DNA polymerase III alpha subunit, thumb domain"/>
    <property type="match status" value="1"/>
</dbReference>
<dbReference type="Proteomes" id="UP000008305">
    <property type="component" value="Chromosome"/>
</dbReference>
<feature type="domain" description="Polymerase/histidinol phosphatase N-terminal" evidence="8">
    <location>
        <begin position="4"/>
        <end position="71"/>
    </location>
</feature>
<comment type="catalytic activity">
    <reaction evidence="7">
        <text>DNA(n) + a 2'-deoxyribonucleoside 5'-triphosphate = DNA(n+1) + diphosphate</text>
        <dbReference type="Rhea" id="RHEA:22508"/>
        <dbReference type="Rhea" id="RHEA-COMP:17339"/>
        <dbReference type="Rhea" id="RHEA-COMP:17340"/>
        <dbReference type="ChEBI" id="CHEBI:33019"/>
        <dbReference type="ChEBI" id="CHEBI:61560"/>
        <dbReference type="ChEBI" id="CHEBI:173112"/>
        <dbReference type="EC" id="2.7.7.7"/>
    </reaction>
</comment>
<dbReference type="InterPro" id="IPR011708">
    <property type="entry name" value="DNA_pol3_alpha_NTPase_dom"/>
</dbReference>
<evidence type="ECO:0000256" key="5">
    <source>
        <dbReference type="ARBA" id="ARBA00022705"/>
    </source>
</evidence>
<evidence type="ECO:0000256" key="3">
    <source>
        <dbReference type="ARBA" id="ARBA00022679"/>
    </source>
</evidence>
<dbReference type="Pfam" id="PF07733">
    <property type="entry name" value="DNA_pol3_alpha"/>
    <property type="match status" value="1"/>
</dbReference>
<dbReference type="EC" id="2.7.7.7" evidence="1"/>
<gene>
    <name evidence="9" type="primary">dnaE</name>
    <name evidence="9" type="ordered locus">G5S_0379</name>
</gene>
<keyword evidence="10" id="KW-1185">Reference proteome</keyword>
<evidence type="ECO:0000256" key="7">
    <source>
        <dbReference type="ARBA" id="ARBA00049244"/>
    </source>
</evidence>
<proteinExistence type="predicted"/>
<dbReference type="PANTHER" id="PTHR32294:SF0">
    <property type="entry name" value="DNA POLYMERASE III SUBUNIT ALPHA"/>
    <property type="match status" value="1"/>
</dbReference>
<dbReference type="Gene3D" id="3.20.20.140">
    <property type="entry name" value="Metal-dependent hydrolases"/>
    <property type="match status" value="1"/>
</dbReference>
<dbReference type="Pfam" id="PF02811">
    <property type="entry name" value="PHP"/>
    <property type="match status" value="1"/>
</dbReference>
<organism evidence="9 10">
    <name type="scientific">Chlamydia pecorum (strain ATCC VR-628 / DSM 29919 / E58)</name>
    <name type="common">Chlamydophila pecorum</name>
    <dbReference type="NCBI Taxonomy" id="331635"/>
    <lineage>
        <taxon>Bacteria</taxon>
        <taxon>Pseudomonadati</taxon>
        <taxon>Chlamydiota</taxon>
        <taxon>Chlamydiia</taxon>
        <taxon>Chlamydiales</taxon>
        <taxon>Chlamydiaceae</taxon>
        <taxon>Chlamydia/Chlamydophila group</taxon>
        <taxon>Chlamydia</taxon>
    </lineage>
</organism>
<protein>
    <recommendedName>
        <fullName evidence="2">DNA polymerase III subunit alpha</fullName>
        <ecNumber evidence="1">2.7.7.7</ecNumber>
    </recommendedName>
</protein>
<dbReference type="RefSeq" id="WP_013712457.1">
    <property type="nucleotide sequence ID" value="NC_015408.1"/>
</dbReference>
<evidence type="ECO:0000256" key="6">
    <source>
        <dbReference type="ARBA" id="ARBA00022932"/>
    </source>
</evidence>
<dbReference type="InterPro" id="IPR004805">
    <property type="entry name" value="DnaE2/DnaE/PolC"/>
</dbReference>
<name>A0AA34RCV1_CHLPE</name>
<dbReference type="GO" id="GO:0003887">
    <property type="term" value="F:DNA-directed DNA polymerase activity"/>
    <property type="evidence" value="ECO:0007669"/>
    <property type="project" value="UniProtKB-KW"/>
</dbReference>
<dbReference type="PANTHER" id="PTHR32294">
    <property type="entry name" value="DNA POLYMERASE III SUBUNIT ALPHA"/>
    <property type="match status" value="1"/>
</dbReference>
<evidence type="ECO:0000313" key="10">
    <source>
        <dbReference type="Proteomes" id="UP000008305"/>
    </source>
</evidence>
<evidence type="ECO:0000256" key="2">
    <source>
        <dbReference type="ARBA" id="ARBA00019114"/>
    </source>
</evidence>
<keyword evidence="4 9" id="KW-0548">Nucleotidyltransferase</keyword>
<dbReference type="EMBL" id="CP002608">
    <property type="protein sequence ID" value="AEB41379.1"/>
    <property type="molecule type" value="Genomic_DNA"/>
</dbReference>
<dbReference type="GO" id="GO:0006260">
    <property type="term" value="P:DNA replication"/>
    <property type="evidence" value="ECO:0007669"/>
    <property type="project" value="UniProtKB-KW"/>
</dbReference>
<dbReference type="NCBIfam" id="NF004226">
    <property type="entry name" value="PRK05673.1"/>
    <property type="match status" value="1"/>
</dbReference>
<dbReference type="GO" id="GO:0008408">
    <property type="term" value="F:3'-5' exonuclease activity"/>
    <property type="evidence" value="ECO:0007669"/>
    <property type="project" value="InterPro"/>
</dbReference>
<dbReference type="Pfam" id="PF17657">
    <property type="entry name" value="DNA_pol3_finger"/>
    <property type="match status" value="1"/>
</dbReference>
<dbReference type="InterPro" id="IPR040982">
    <property type="entry name" value="DNA_pol3_finger"/>
</dbReference>
<accession>A0AA34RCV1</accession>
<evidence type="ECO:0000256" key="1">
    <source>
        <dbReference type="ARBA" id="ARBA00012417"/>
    </source>
</evidence>
<dbReference type="Pfam" id="PF14579">
    <property type="entry name" value="HHH_6"/>
    <property type="match status" value="1"/>
</dbReference>
<dbReference type="InterPro" id="IPR041931">
    <property type="entry name" value="DNA_pol3_alpha_thumb_dom"/>
</dbReference>
<dbReference type="SUPFAM" id="SSF89550">
    <property type="entry name" value="PHP domain-like"/>
    <property type="match status" value="1"/>
</dbReference>
<dbReference type="InterPro" id="IPR016195">
    <property type="entry name" value="Pol/histidinol_Pase-like"/>
</dbReference>
<dbReference type="InterPro" id="IPR003141">
    <property type="entry name" value="Pol/His_phosphatase_N"/>
</dbReference>
<dbReference type="Gene3D" id="1.10.150.870">
    <property type="match status" value="1"/>
</dbReference>
<dbReference type="InterPro" id="IPR029460">
    <property type="entry name" value="DNAPol_HHH"/>
</dbReference>
<keyword evidence="5" id="KW-0235">DNA replication</keyword>
<dbReference type="CDD" id="cd12113">
    <property type="entry name" value="PHP_PolIIIA_DnaE3"/>
    <property type="match status" value="1"/>
</dbReference>
<sequence length="1241" mass="140995">MSWIPLHCHSQYSILDATCPIKDLVAQAKAYDIPAIALTDHGNLFGAIDFYKTCVQQEIKPILGCECYIAPGSRFDKKKEKRSRVAHHLILLCKNEQGYRNLCLLSSLAFIEGFYYVPRIDKELLKKHSEGLVCLSACLSSSVSEAALESEEALEKELRWYQELFKENYFSEVQLHKMSEEKIASLPEEWLKQEYYNFIDKQTRVNTAVLEVSKRLGIPSVATNDIHYLHPEDWQAHEILLNIQSGETIRTAKQNTYIPNPKRKTYSSREFYFKSPQQMLELFADVPEVIANTLEVAKLCDVHFDFSKKHYPIYLPETLKTKEHYTEQDRYEASALFLRQLCEKGLSKYTPEVLAHIAKKFPNQDPLELVKQRMEMEMSIIIPKGMCDYLLIVWDIIHWAKAHNIPVGPGRGSGAGSVMLFLLGITEIEPIRFDLFFERFINPERLSYPDIDIDICMEGREEVINYAIEKHGKDNVAQIITFGTMKAKMAIKDVGRTLDMPLSKVNTIAKHIPELNATLAKSLETDPDLHQLYIDDVEAAQVIDMAMRLEGSIRNTGVHAAGVIICGEPLTNHIPVCISKDSSMITTQFSMKPAESVGMLKVDLLGLKTLTSIHLAMSAIYQKTQKRLHMETLPLDDKMTFSLLHQGKTMGVFQMESKGMQELAKNLRPDSFEEIIAICALYRPGPMDMIPSFINRKHGKENIDYDHPLMESILKETYGIMVYQEQVMQIAGALANYSLGEGDVLRRAMGKKDHQQMVQERSKFCERAANNGIDPDIATIIFDKMEKFASYGFNKSHAAAYGLITYTTAYLKANYPQEWLAALLTCDSDDVEKVGKLIREAQSMNIPILPPHINISSNHFVATNEGIRFALGAIKGVGKSFIEHLVKERELHGPYRSIQDFIQRSNFTKISKKNMESLVDAGCFDCFEPNRDLALASLDALYNTVSKEKKEAATGVMTFFSLDSMHEQNPLPVAAPKDVVFRTKKELLKKEKELLGIYLTEHPMDAFRETFPRLSVVPFGEFENLSHGAVIRTVFIIDKITTKFSSKGQKKFAILRVSDGMDSYELPVWPEIYLQYQELLEEDRLIYAILVIDKRSDSLRLTCRWMTDLASVNDQVLQECENTFDKIKVQTQKTSYINSNLQKDSAIKTKPKGATSEEGTRSISPLTLSLDMDKLKHSHLCILKAILRKYPGSRALSLVFTKGHKRIASISPDTEYFVSEEISALRLELDTEGLPIRVITV</sequence>
<dbReference type="AlphaFoldDB" id="A0AA34RCV1"/>
<dbReference type="InterPro" id="IPR004013">
    <property type="entry name" value="PHP_dom"/>
</dbReference>
<dbReference type="NCBIfam" id="TIGR00594">
    <property type="entry name" value="polc"/>
    <property type="match status" value="1"/>
</dbReference>
<keyword evidence="6" id="KW-0239">DNA-directed DNA polymerase</keyword>
<evidence type="ECO:0000259" key="8">
    <source>
        <dbReference type="SMART" id="SM00481"/>
    </source>
</evidence>
<dbReference type="SMART" id="SM00481">
    <property type="entry name" value="POLIIIAc"/>
    <property type="match status" value="1"/>
</dbReference>
<evidence type="ECO:0000313" key="9">
    <source>
        <dbReference type="EMBL" id="AEB41379.1"/>
    </source>
</evidence>
<dbReference type="CDD" id="cd04485">
    <property type="entry name" value="DnaE_OBF"/>
    <property type="match status" value="1"/>
</dbReference>
<dbReference type="KEGG" id="cpm:G5S_0379"/>
<evidence type="ECO:0000256" key="4">
    <source>
        <dbReference type="ARBA" id="ARBA00022695"/>
    </source>
</evidence>
<reference evidence="9 10" key="1">
    <citation type="journal article" date="2011" name="J. Bacteriol.">
        <title>Genome sequence of the obligate intracellular animal pathogen Chlamydia pecorum E58.</title>
        <authorList>
            <person name="Mojica S."/>
            <person name="Huot Creasy H."/>
            <person name="Daugherty S."/>
            <person name="Read T.D."/>
            <person name="Kim T."/>
            <person name="Kaltenboeck B."/>
            <person name="Bavoil P."/>
            <person name="Myers G.S."/>
        </authorList>
    </citation>
    <scope>NUCLEOTIDE SEQUENCE [LARGE SCALE GENOMIC DNA]</scope>
    <source>
        <strain evidence="9 10">E58</strain>
    </source>
</reference>